<keyword evidence="5 7" id="KW-1133">Transmembrane helix</keyword>
<feature type="transmembrane region" description="Helical" evidence="7">
    <location>
        <begin position="405"/>
        <end position="434"/>
    </location>
</feature>
<dbReference type="GO" id="GO:0055085">
    <property type="term" value="P:transmembrane transport"/>
    <property type="evidence" value="ECO:0007669"/>
    <property type="project" value="InterPro"/>
</dbReference>
<feature type="transmembrane region" description="Helical" evidence="7">
    <location>
        <begin position="56"/>
        <end position="76"/>
    </location>
</feature>
<evidence type="ECO:0000256" key="4">
    <source>
        <dbReference type="ARBA" id="ARBA00022737"/>
    </source>
</evidence>
<feature type="transmembrane region" description="Helical" evidence="7">
    <location>
        <begin position="512"/>
        <end position="530"/>
    </location>
</feature>
<feature type="transmembrane region" description="Helical" evidence="7">
    <location>
        <begin position="116"/>
        <end position="132"/>
    </location>
</feature>
<feature type="transmembrane region" description="Helical" evidence="7">
    <location>
        <begin position="144"/>
        <end position="166"/>
    </location>
</feature>
<dbReference type="GO" id="GO:0006813">
    <property type="term" value="P:potassium ion transport"/>
    <property type="evidence" value="ECO:0007669"/>
    <property type="project" value="InterPro"/>
</dbReference>
<feature type="domain" description="Citrate transporter-like" evidence="8">
    <location>
        <begin position="21"/>
        <end position="542"/>
    </location>
</feature>
<evidence type="ECO:0000313" key="9">
    <source>
        <dbReference type="EMBL" id="SEN47934.1"/>
    </source>
</evidence>
<evidence type="ECO:0000256" key="3">
    <source>
        <dbReference type="ARBA" id="ARBA00022692"/>
    </source>
</evidence>
<dbReference type="Proteomes" id="UP000183002">
    <property type="component" value="Unassembled WGS sequence"/>
</dbReference>
<proteinExistence type="predicted"/>
<evidence type="ECO:0000256" key="1">
    <source>
        <dbReference type="ARBA" id="ARBA00004141"/>
    </source>
</evidence>
<dbReference type="SUPFAM" id="SSF116726">
    <property type="entry name" value="TrkA C-terminal domain-like"/>
    <property type="match status" value="2"/>
</dbReference>
<evidence type="ECO:0000256" key="5">
    <source>
        <dbReference type="ARBA" id="ARBA00022989"/>
    </source>
</evidence>
<organism evidence="9 10">
    <name type="scientific">Pseudorhodobacter antarcticus</name>
    <dbReference type="NCBI Taxonomy" id="1077947"/>
    <lineage>
        <taxon>Bacteria</taxon>
        <taxon>Pseudomonadati</taxon>
        <taxon>Pseudomonadota</taxon>
        <taxon>Alphaproteobacteria</taxon>
        <taxon>Rhodobacterales</taxon>
        <taxon>Paracoccaceae</taxon>
        <taxon>Pseudorhodobacter</taxon>
    </lineage>
</organism>
<gene>
    <name evidence="9" type="ORF">SAMN05216227_101524</name>
</gene>
<dbReference type="Gene3D" id="3.30.70.1450">
    <property type="entry name" value="Regulator of K+ conductance, C-terminal domain"/>
    <property type="match status" value="1"/>
</dbReference>
<evidence type="ECO:0000256" key="2">
    <source>
        <dbReference type="ARBA" id="ARBA00022448"/>
    </source>
</evidence>
<protein>
    <submittedName>
        <fullName evidence="9">Citrate transporter</fullName>
    </submittedName>
</protein>
<dbReference type="GO" id="GO:0005886">
    <property type="term" value="C:plasma membrane"/>
    <property type="evidence" value="ECO:0007669"/>
    <property type="project" value="TreeGrafter"/>
</dbReference>
<feature type="transmembrane region" description="Helical" evidence="7">
    <location>
        <begin position="186"/>
        <end position="206"/>
    </location>
</feature>
<name>A0A1H8GW44_9RHOB</name>
<dbReference type="PROSITE" id="PS01271">
    <property type="entry name" value="NA_SULFATE"/>
    <property type="match status" value="1"/>
</dbReference>
<comment type="subcellular location">
    <subcellularLocation>
        <location evidence="1">Membrane</location>
        <topology evidence="1">Multi-pass membrane protein</topology>
    </subcellularLocation>
</comment>
<evidence type="ECO:0000256" key="6">
    <source>
        <dbReference type="ARBA" id="ARBA00023136"/>
    </source>
</evidence>
<feature type="transmembrane region" description="Helical" evidence="7">
    <location>
        <begin position="446"/>
        <end position="466"/>
    </location>
</feature>
<keyword evidence="2" id="KW-0813">Transport</keyword>
<dbReference type="InterPro" id="IPR051679">
    <property type="entry name" value="DASS-Related_Transporters"/>
</dbReference>
<feature type="transmembrane region" description="Helical" evidence="7">
    <location>
        <begin position="88"/>
        <end position="110"/>
    </location>
</feature>
<feature type="transmembrane region" description="Helical" evidence="7">
    <location>
        <begin position="535"/>
        <end position="553"/>
    </location>
</feature>
<feature type="transmembrane region" description="Helical" evidence="7">
    <location>
        <begin position="33"/>
        <end position="50"/>
    </location>
</feature>
<dbReference type="AlphaFoldDB" id="A0A1H8GW44"/>
<dbReference type="InterPro" id="IPR004680">
    <property type="entry name" value="Cit_transptr-like_dom"/>
</dbReference>
<dbReference type="RefSeq" id="WP_050519733.1">
    <property type="nucleotide sequence ID" value="NZ_FOCO01000015.1"/>
</dbReference>
<feature type="transmembrane region" description="Helical" evidence="7">
    <location>
        <begin position="473"/>
        <end position="500"/>
    </location>
</feature>
<dbReference type="PANTHER" id="PTHR43652">
    <property type="entry name" value="BASIC AMINO ACID ANTIPORTER YFCC-RELATED"/>
    <property type="match status" value="1"/>
</dbReference>
<accession>A0A1H8GW44</accession>
<keyword evidence="6 7" id="KW-0472">Membrane</keyword>
<feature type="transmembrane region" description="Helical" evidence="7">
    <location>
        <begin position="573"/>
        <end position="593"/>
    </location>
</feature>
<dbReference type="InterPro" id="IPR036721">
    <property type="entry name" value="RCK_C_sf"/>
</dbReference>
<keyword evidence="3 7" id="KW-0812">Transmembrane</keyword>
<reference evidence="9 10" key="1">
    <citation type="submission" date="2016-10" db="EMBL/GenBank/DDBJ databases">
        <authorList>
            <person name="de Groot N.N."/>
        </authorList>
    </citation>
    <scope>NUCLEOTIDE SEQUENCE [LARGE SCALE GENOMIC DNA]</scope>
    <source>
        <strain evidence="9 10">CGMCC 1.10836</strain>
    </source>
</reference>
<evidence type="ECO:0000259" key="8">
    <source>
        <dbReference type="Pfam" id="PF03600"/>
    </source>
</evidence>
<dbReference type="EMBL" id="FOCO01000015">
    <property type="protein sequence ID" value="SEN47934.1"/>
    <property type="molecule type" value="Genomic_DNA"/>
</dbReference>
<dbReference type="PANTHER" id="PTHR43652:SF2">
    <property type="entry name" value="BASIC AMINO ACID ANTIPORTER YFCC-RELATED"/>
    <property type="match status" value="1"/>
</dbReference>
<keyword evidence="4" id="KW-0677">Repeat</keyword>
<sequence length="595" mass="62292">MIAISTDFAPFVALALVAVLFVLFMLERYPPEVTAAGVAAAFLILGLVQHDTALLAFSNPAPLTIAAMFVISGALVRTGLLDALAGRILAWAEVSPVWAGIGFIFATIIASGTANNTPVVLVLIPVVIKLAQKLGLAETRVLIPLSYVAILGGTLTLVGTSTNILVAGVAQNEGLTPFSIFEITPIGVVVVAVGLVSLAILGPLLLPKRRSAGISQSDHDTVYLTEIKVDADFADIGKPLAEVTALQRSAIQILALRDQGALRRDGVADHILAAGDEVILRLDAAELLTLKQATGLVLGAVRGAPPVKSEEEQIIAQVMVKPNRHRSQSSLGALGLGRRYGMRILGAFRPGHKFGPDLDRAVLRPADVLLIEAPQSAFERLERSVDLVPISRPTVRAYRRSHAPLAALAMLGVIVLAALGVAEIAVLSLIAVAILLVARCIDSDEAWGFLDGGILVLIFSMLIIGFGLQETGAVAIIVAAIAPYVDGLPPIVMLGALYLLTSILTEIVSNNAVAIVVTPIAISLAISAGIDPRPMVVAVMFGASASFATPIGYQTNTLVYGAGNYKFTDFLKIGVPMNLIVGVASVLTIPIFFPF</sequence>
<dbReference type="InterPro" id="IPR031312">
    <property type="entry name" value="Na/sul_symport_CS"/>
</dbReference>
<dbReference type="STRING" id="1077947.SAMN05216227_101524"/>
<dbReference type="Pfam" id="PF03600">
    <property type="entry name" value="CitMHS"/>
    <property type="match status" value="1"/>
</dbReference>
<keyword evidence="10" id="KW-1185">Reference proteome</keyword>
<feature type="transmembrane region" description="Helical" evidence="7">
    <location>
        <begin position="6"/>
        <end position="26"/>
    </location>
</feature>
<evidence type="ECO:0000313" key="10">
    <source>
        <dbReference type="Proteomes" id="UP000183002"/>
    </source>
</evidence>
<evidence type="ECO:0000256" key="7">
    <source>
        <dbReference type="SAM" id="Phobius"/>
    </source>
</evidence>